<comment type="caution">
    <text evidence="1">The sequence shown here is derived from an EMBL/GenBank/DDBJ whole genome shotgun (WGS) entry which is preliminary data.</text>
</comment>
<sequence>MKKLVCLLAVLIVAGCQSHKQQPLTSKQQQELPNINRWASDFKEAVEQRFPSASEYDGKICTIRVHQPKGTKKISSMYAVEGDPGLCDAAIKAIQAASDDGVLPLTPDAIGEEFPLDFKI</sequence>
<evidence type="ECO:0000313" key="1">
    <source>
        <dbReference type="EMBL" id="GAL60370.1"/>
    </source>
</evidence>
<dbReference type="STRING" id="1115515.EV102420_37_00090"/>
<dbReference type="Gene3D" id="3.30.1150.10">
    <property type="match status" value="1"/>
</dbReference>
<proteinExistence type="predicted"/>
<dbReference type="GO" id="GO:0043213">
    <property type="term" value="P:bacteriocin transport"/>
    <property type="evidence" value="ECO:0007669"/>
    <property type="project" value="InterPro"/>
</dbReference>
<accession>A0A090V642</accession>
<dbReference type="EMBL" id="BBMZ01000037">
    <property type="protein sequence ID" value="GAL60370.1"/>
    <property type="molecule type" value="Genomic_DNA"/>
</dbReference>
<gene>
    <name evidence="1" type="ORF">EV102420_37_00090</name>
</gene>
<dbReference type="AlphaFoldDB" id="A0A090V642"/>
<dbReference type="GO" id="GO:0016020">
    <property type="term" value="C:membrane"/>
    <property type="evidence" value="ECO:0007669"/>
    <property type="project" value="InterPro"/>
</dbReference>
<dbReference type="SUPFAM" id="SSF74653">
    <property type="entry name" value="TolA/TonB C-terminal domain"/>
    <property type="match status" value="1"/>
</dbReference>
<dbReference type="GO" id="GO:0019534">
    <property type="term" value="F:toxin transmembrane transporter activity"/>
    <property type="evidence" value="ECO:0007669"/>
    <property type="project" value="InterPro"/>
</dbReference>
<dbReference type="PROSITE" id="PS51257">
    <property type="entry name" value="PROKAR_LIPOPROTEIN"/>
    <property type="match status" value="1"/>
</dbReference>
<organism evidence="1 2">
    <name type="scientific">Pseudescherichia vulneris NBRC 102420</name>
    <dbReference type="NCBI Taxonomy" id="1115515"/>
    <lineage>
        <taxon>Bacteria</taxon>
        <taxon>Pseudomonadati</taxon>
        <taxon>Pseudomonadota</taxon>
        <taxon>Gammaproteobacteria</taxon>
        <taxon>Enterobacterales</taxon>
        <taxon>Enterobacteriaceae</taxon>
        <taxon>Pseudescherichia</taxon>
    </lineage>
</organism>
<keyword evidence="2" id="KW-1185">Reference proteome</keyword>
<reference evidence="1 2" key="1">
    <citation type="submission" date="2014-09" db="EMBL/GenBank/DDBJ databases">
        <title>Whole genome shotgun sequence of Escherichia vulneris NBRC 102420.</title>
        <authorList>
            <person name="Yoshida Y."/>
            <person name="Hosoyama A."/>
            <person name="Tsuchikane K."/>
            <person name="Ohji S."/>
            <person name="Ichikawa N."/>
            <person name="Kimura A."/>
            <person name="Yamazoe A."/>
            <person name="Ezaki T."/>
            <person name="Fujita N."/>
        </authorList>
    </citation>
    <scope>NUCLEOTIDE SEQUENCE [LARGE SCALE GENOMIC DNA]</scope>
    <source>
        <strain evidence="1 2">NBRC 102420</strain>
    </source>
</reference>
<dbReference type="Proteomes" id="UP000029462">
    <property type="component" value="Unassembled WGS sequence"/>
</dbReference>
<dbReference type="OrthoDB" id="6539989at2"/>
<dbReference type="InterPro" id="IPR014161">
    <property type="entry name" value="Tol-Pal_TolA"/>
</dbReference>
<dbReference type="Pfam" id="PF06519">
    <property type="entry name" value="TolA"/>
    <property type="match status" value="1"/>
</dbReference>
<evidence type="ECO:0000313" key="2">
    <source>
        <dbReference type="Proteomes" id="UP000029462"/>
    </source>
</evidence>
<protein>
    <submittedName>
        <fullName evidence="1">Putative transporter</fullName>
    </submittedName>
</protein>
<name>A0A090V642_PSEVU</name>
<dbReference type="RefSeq" id="WP_042395716.1">
    <property type="nucleotide sequence ID" value="NZ_BBMZ01000037.1"/>
</dbReference>